<dbReference type="EMBL" id="MRCG01000005">
    <property type="protein sequence ID" value="OKH48735.1"/>
    <property type="molecule type" value="Genomic_DNA"/>
</dbReference>
<dbReference type="Pfam" id="PF01584">
    <property type="entry name" value="CheW"/>
    <property type="match status" value="1"/>
</dbReference>
<evidence type="ECO:0000313" key="3">
    <source>
        <dbReference type="Proteomes" id="UP000185557"/>
    </source>
</evidence>
<reference evidence="2 3" key="1">
    <citation type="submission" date="2016-11" db="EMBL/GenBank/DDBJ databases">
        <title>Draft Genome Sequences of Nine Cyanobacterial Strains from Diverse Habitats.</title>
        <authorList>
            <person name="Zhu T."/>
            <person name="Hou S."/>
            <person name="Lu X."/>
            <person name="Hess W.R."/>
        </authorList>
    </citation>
    <scope>NUCLEOTIDE SEQUENCE [LARGE SCALE GENOMIC DNA]</scope>
    <source>
        <strain evidence="2 3">NIES-30</strain>
    </source>
</reference>
<sequence length="169" mass="18227">MAYTALARRRPSPEPTLRLICFPLRQAHFCLPLAMAQRVMSRSGAEASLTPGLIQLQGAQVPVVDIVPWLYHKAPLLPGQVIHPGGTTALAQPDQTILVIESSRLGHLGILVDDTPTLKRARQSAFSPMPAAYLIAHHLQGINTLVSLGGSEPPLFLLDVDQLLLPSDP</sequence>
<comment type="caution">
    <text evidence="2">The sequence shown here is derived from an EMBL/GenBank/DDBJ whole genome shotgun (WGS) entry which is preliminary data.</text>
</comment>
<organism evidence="2 3">
    <name type="scientific">Phormidium tenue NIES-30</name>
    <dbReference type="NCBI Taxonomy" id="549789"/>
    <lineage>
        <taxon>Bacteria</taxon>
        <taxon>Bacillati</taxon>
        <taxon>Cyanobacteriota</taxon>
        <taxon>Cyanophyceae</taxon>
        <taxon>Oscillatoriophycideae</taxon>
        <taxon>Oscillatoriales</taxon>
        <taxon>Oscillatoriaceae</taxon>
        <taxon>Phormidium</taxon>
    </lineage>
</organism>
<gene>
    <name evidence="2" type="ORF">NIES30_09365</name>
</gene>
<dbReference type="AlphaFoldDB" id="A0A1U7J6V1"/>
<evidence type="ECO:0000313" key="2">
    <source>
        <dbReference type="EMBL" id="OKH48735.1"/>
    </source>
</evidence>
<keyword evidence="3" id="KW-1185">Reference proteome</keyword>
<dbReference type="GO" id="GO:0007165">
    <property type="term" value="P:signal transduction"/>
    <property type="evidence" value="ECO:0007669"/>
    <property type="project" value="InterPro"/>
</dbReference>
<dbReference type="GO" id="GO:0006935">
    <property type="term" value="P:chemotaxis"/>
    <property type="evidence" value="ECO:0007669"/>
    <property type="project" value="InterPro"/>
</dbReference>
<dbReference type="RefSeq" id="WP_073608147.1">
    <property type="nucleotide sequence ID" value="NZ_MRCG01000005.1"/>
</dbReference>
<accession>A0A1U7J6V1</accession>
<proteinExistence type="predicted"/>
<feature type="domain" description="CheW-like" evidence="1">
    <location>
        <begin position="19"/>
        <end position="164"/>
    </location>
</feature>
<dbReference type="STRING" id="549789.NIES30_09365"/>
<name>A0A1U7J6V1_9CYAN</name>
<dbReference type="OrthoDB" id="571837at2"/>
<dbReference type="SUPFAM" id="SSF50341">
    <property type="entry name" value="CheW-like"/>
    <property type="match status" value="1"/>
</dbReference>
<evidence type="ECO:0000259" key="1">
    <source>
        <dbReference type="Pfam" id="PF01584"/>
    </source>
</evidence>
<dbReference type="InterPro" id="IPR036061">
    <property type="entry name" value="CheW-like_dom_sf"/>
</dbReference>
<dbReference type="InterPro" id="IPR002545">
    <property type="entry name" value="CheW-lke_dom"/>
</dbReference>
<protein>
    <recommendedName>
        <fullName evidence="1">CheW-like domain-containing protein</fullName>
    </recommendedName>
</protein>
<dbReference type="Proteomes" id="UP000185557">
    <property type="component" value="Unassembled WGS sequence"/>
</dbReference>